<keyword evidence="2" id="KW-0812">Transmembrane</keyword>
<organism evidence="4 5">
    <name type="scientific">Sphingomonas chungangi</name>
    <dbReference type="NCBI Taxonomy" id="2683589"/>
    <lineage>
        <taxon>Bacteria</taxon>
        <taxon>Pseudomonadati</taxon>
        <taxon>Pseudomonadota</taxon>
        <taxon>Alphaproteobacteria</taxon>
        <taxon>Sphingomonadales</taxon>
        <taxon>Sphingomonadaceae</taxon>
        <taxon>Sphingomonas</taxon>
    </lineage>
</organism>
<dbReference type="SUPFAM" id="SSF74653">
    <property type="entry name" value="TolA/TonB C-terminal domain"/>
    <property type="match status" value="1"/>
</dbReference>
<dbReference type="AlphaFoldDB" id="A0A838LAE8"/>
<feature type="compositionally biased region" description="Pro residues" evidence="1">
    <location>
        <begin position="90"/>
        <end position="104"/>
    </location>
</feature>
<feature type="transmembrane region" description="Helical" evidence="2">
    <location>
        <begin position="12"/>
        <end position="31"/>
    </location>
</feature>
<feature type="region of interest" description="Disordered" evidence="1">
    <location>
        <begin position="70"/>
        <end position="151"/>
    </location>
</feature>
<name>A0A838LAE8_9SPHN</name>
<keyword evidence="2" id="KW-0472">Membrane</keyword>
<evidence type="ECO:0000313" key="5">
    <source>
        <dbReference type="Proteomes" id="UP000570166"/>
    </source>
</evidence>
<evidence type="ECO:0000256" key="1">
    <source>
        <dbReference type="SAM" id="MobiDB-lite"/>
    </source>
</evidence>
<reference evidence="4 5" key="1">
    <citation type="submission" date="2020-07" db="EMBL/GenBank/DDBJ databases">
        <authorList>
            <person name="Sun Q."/>
        </authorList>
    </citation>
    <scope>NUCLEOTIDE SEQUENCE [LARGE SCALE GENOMIC DNA]</scope>
    <source>
        <strain evidence="4 5">CGMCC 1.13654</strain>
    </source>
</reference>
<dbReference type="InterPro" id="IPR037682">
    <property type="entry name" value="TonB_C"/>
</dbReference>
<dbReference type="RefSeq" id="WP_160363048.1">
    <property type="nucleotide sequence ID" value="NZ_JACEIB010000026.1"/>
</dbReference>
<dbReference type="Pfam" id="PF03544">
    <property type="entry name" value="TonB_C"/>
    <property type="match status" value="1"/>
</dbReference>
<dbReference type="Gene3D" id="3.30.1150.10">
    <property type="match status" value="1"/>
</dbReference>
<accession>A0A838LAE8</accession>
<feature type="compositionally biased region" description="Gly residues" evidence="1">
    <location>
        <begin position="125"/>
        <end position="142"/>
    </location>
</feature>
<evidence type="ECO:0000256" key="2">
    <source>
        <dbReference type="SAM" id="Phobius"/>
    </source>
</evidence>
<sequence length="252" mass="26486">MSFVTETPVKERAWSAGGSALIVALVGYGLVSGLKVSPFVRVQRALRMIDIMAPPPPKPKPEVKIVRPMTDRAKGKPSPPNLKNKATPIVAPPPLPAPVPPPVNAAPKPNVGMASETGASDRAGPGQGAGGEGSGYGGGGDGDGGDTPPRAIQDRMKISWLPPDVRHMIDATMRIVHVRYSVETDGHIGTCQVTGTSGNAALDSATCVAIQQHFRYKPAKDQDGTPFRTQIIDSVGWQMDREDSDESSRSGP</sequence>
<keyword evidence="2" id="KW-1133">Transmembrane helix</keyword>
<feature type="domain" description="TonB C-terminal" evidence="3">
    <location>
        <begin position="176"/>
        <end position="231"/>
    </location>
</feature>
<keyword evidence="5" id="KW-1185">Reference proteome</keyword>
<dbReference type="GO" id="GO:0055085">
    <property type="term" value="P:transmembrane transport"/>
    <property type="evidence" value="ECO:0007669"/>
    <property type="project" value="InterPro"/>
</dbReference>
<proteinExistence type="predicted"/>
<dbReference type="Proteomes" id="UP000570166">
    <property type="component" value="Unassembled WGS sequence"/>
</dbReference>
<comment type="caution">
    <text evidence="4">The sequence shown here is derived from an EMBL/GenBank/DDBJ whole genome shotgun (WGS) entry which is preliminary data.</text>
</comment>
<evidence type="ECO:0000259" key="3">
    <source>
        <dbReference type="Pfam" id="PF03544"/>
    </source>
</evidence>
<gene>
    <name evidence="4" type="ORF">HZF05_17405</name>
</gene>
<protein>
    <submittedName>
        <fullName evidence="4">Energy transducer TonB</fullName>
    </submittedName>
</protein>
<dbReference type="EMBL" id="JACEIB010000026">
    <property type="protein sequence ID" value="MBA2935860.1"/>
    <property type="molecule type" value="Genomic_DNA"/>
</dbReference>
<evidence type="ECO:0000313" key="4">
    <source>
        <dbReference type="EMBL" id="MBA2935860.1"/>
    </source>
</evidence>